<dbReference type="EnsemblMetazoa" id="GPPI047606-RA">
    <property type="protein sequence ID" value="GPPI047606-PA"/>
    <property type="gene ID" value="GPPI047606"/>
</dbReference>
<organism evidence="2 3">
    <name type="scientific">Glossina palpalis gambiensis</name>
    <dbReference type="NCBI Taxonomy" id="67801"/>
    <lineage>
        <taxon>Eukaryota</taxon>
        <taxon>Metazoa</taxon>
        <taxon>Ecdysozoa</taxon>
        <taxon>Arthropoda</taxon>
        <taxon>Hexapoda</taxon>
        <taxon>Insecta</taxon>
        <taxon>Pterygota</taxon>
        <taxon>Neoptera</taxon>
        <taxon>Endopterygota</taxon>
        <taxon>Diptera</taxon>
        <taxon>Brachycera</taxon>
        <taxon>Muscomorpha</taxon>
        <taxon>Hippoboscoidea</taxon>
        <taxon>Glossinidae</taxon>
        <taxon>Glossina</taxon>
    </lineage>
</organism>
<protein>
    <submittedName>
        <fullName evidence="2">Uncharacterized protein</fullName>
    </submittedName>
</protein>
<keyword evidence="3" id="KW-1185">Reference proteome</keyword>
<feature type="coiled-coil region" evidence="1">
    <location>
        <begin position="41"/>
        <end position="68"/>
    </location>
</feature>
<accession>A0A1B0C2T2</accession>
<dbReference type="VEuPathDB" id="VectorBase:GPPI047606"/>
<evidence type="ECO:0000256" key="1">
    <source>
        <dbReference type="SAM" id="Coils"/>
    </source>
</evidence>
<reference evidence="2" key="2">
    <citation type="submission" date="2020-05" db="UniProtKB">
        <authorList>
            <consortium name="EnsemblMetazoa"/>
        </authorList>
    </citation>
    <scope>IDENTIFICATION</scope>
    <source>
        <strain evidence="2">IAEA</strain>
    </source>
</reference>
<dbReference type="AlphaFoldDB" id="A0A1B0C2T2"/>
<dbReference type="Proteomes" id="UP000092460">
    <property type="component" value="Unassembled WGS sequence"/>
</dbReference>
<proteinExistence type="predicted"/>
<reference evidence="3" key="1">
    <citation type="submission" date="2015-01" db="EMBL/GenBank/DDBJ databases">
        <authorList>
            <person name="Aksoy S."/>
            <person name="Warren W."/>
            <person name="Wilson R.K."/>
        </authorList>
    </citation>
    <scope>NUCLEOTIDE SEQUENCE [LARGE SCALE GENOMIC DNA]</scope>
    <source>
        <strain evidence="3">IAEA</strain>
    </source>
</reference>
<sequence>MTDDLTRAPCLGRLDVVSKYLISPDVFIDEGETSGPSSSAHASLMKKLERVEAEKEELKRRLVKNESQEVEPEADSVEPDVETLQDVEKKLSPLDKIVQLRFDFTNNQVLYSRVNDTIIGCNYVAERKKTTYAYRTVLVFAVRSLATPFNMIISSHPSTRSNLVSKAAKDIGFYVPALVCDRNTAYIKAVHALPAGVVLIYDYLHLLRRYKAIIEKTTTKLCAKRDAVLTVSERYSGEVMQLFNDTTPARE</sequence>
<evidence type="ECO:0000313" key="2">
    <source>
        <dbReference type="EnsemblMetazoa" id="GPPI047606-PA"/>
    </source>
</evidence>
<keyword evidence="1" id="KW-0175">Coiled coil</keyword>
<dbReference type="EMBL" id="JXJN01024672">
    <property type="status" value="NOT_ANNOTATED_CDS"/>
    <property type="molecule type" value="Genomic_DNA"/>
</dbReference>
<evidence type="ECO:0000313" key="3">
    <source>
        <dbReference type="Proteomes" id="UP000092460"/>
    </source>
</evidence>
<name>A0A1B0C2T2_9MUSC</name>